<comment type="caution">
    <text evidence="3">The sequence shown here is derived from an EMBL/GenBank/DDBJ whole genome shotgun (WGS) entry which is preliminary data.</text>
</comment>
<evidence type="ECO:0000259" key="2">
    <source>
        <dbReference type="Pfam" id="PF25597"/>
    </source>
</evidence>
<feature type="domain" description="Retroviral polymerase SH3-like" evidence="2">
    <location>
        <begin position="57"/>
        <end position="98"/>
    </location>
</feature>
<feature type="compositionally biased region" description="Basic and acidic residues" evidence="1">
    <location>
        <begin position="161"/>
        <end position="181"/>
    </location>
</feature>
<sequence>PSATTNATVILVGSLRSTAIYLINRLPSSINPNKSPYSLLFNKEPDYTTLKPFGCLKGYKCVFLGYSNAHKGYKCVNSHERVFVSRHVVFNENHFPFREYLAQYNEATIKVSNSNQEMFVAAFQNGLKIGHFNESLAQKLATSMHEVMKRAKCYIKGEKSNAEKRSRYAKEKVYDTREVRGPRSRSTSIA</sequence>
<accession>A0A2K3KGH9</accession>
<dbReference type="EMBL" id="ASHM01095501">
    <property type="protein sequence ID" value="PNX65368.1"/>
    <property type="molecule type" value="Genomic_DNA"/>
</dbReference>
<reference evidence="3 4" key="2">
    <citation type="journal article" date="2017" name="Front. Plant Sci.">
        <title>Gene Classification and Mining of Molecular Markers Useful in Red Clover (Trifolium pratense) Breeding.</title>
        <authorList>
            <person name="Istvanek J."/>
            <person name="Dluhosova J."/>
            <person name="Dluhos P."/>
            <person name="Patkova L."/>
            <person name="Nedelnik J."/>
            <person name="Repkova J."/>
        </authorList>
    </citation>
    <scope>NUCLEOTIDE SEQUENCE [LARGE SCALE GENOMIC DNA]</scope>
    <source>
        <strain evidence="4">cv. Tatra</strain>
        <tissue evidence="3">Young leaves</tissue>
    </source>
</reference>
<reference evidence="3 4" key="1">
    <citation type="journal article" date="2014" name="Am. J. Bot.">
        <title>Genome assembly and annotation for red clover (Trifolium pratense; Fabaceae).</title>
        <authorList>
            <person name="Istvanek J."/>
            <person name="Jaros M."/>
            <person name="Krenek A."/>
            <person name="Repkova J."/>
        </authorList>
    </citation>
    <scope>NUCLEOTIDE SEQUENCE [LARGE SCALE GENOMIC DNA]</scope>
    <source>
        <strain evidence="4">cv. Tatra</strain>
        <tissue evidence="3">Young leaves</tissue>
    </source>
</reference>
<feature type="non-terminal residue" evidence="3">
    <location>
        <position position="1"/>
    </location>
</feature>
<protein>
    <recommendedName>
        <fullName evidence="2">Retroviral polymerase SH3-like domain-containing protein</fullName>
    </recommendedName>
</protein>
<proteinExistence type="predicted"/>
<gene>
    <name evidence="3" type="ORF">L195_g054500</name>
</gene>
<evidence type="ECO:0000313" key="4">
    <source>
        <dbReference type="Proteomes" id="UP000236291"/>
    </source>
</evidence>
<dbReference type="ExpressionAtlas" id="A0A2K3KGH9">
    <property type="expression patterns" value="baseline"/>
</dbReference>
<dbReference type="Pfam" id="PF25597">
    <property type="entry name" value="SH3_retrovirus"/>
    <property type="match status" value="1"/>
</dbReference>
<evidence type="ECO:0000256" key="1">
    <source>
        <dbReference type="SAM" id="MobiDB-lite"/>
    </source>
</evidence>
<dbReference type="AlphaFoldDB" id="A0A2K3KGH9"/>
<dbReference type="InterPro" id="IPR057670">
    <property type="entry name" value="SH3_retrovirus"/>
</dbReference>
<name>A0A2K3KGH9_TRIPR</name>
<organism evidence="3 4">
    <name type="scientific">Trifolium pratense</name>
    <name type="common">Red clover</name>
    <dbReference type="NCBI Taxonomy" id="57577"/>
    <lineage>
        <taxon>Eukaryota</taxon>
        <taxon>Viridiplantae</taxon>
        <taxon>Streptophyta</taxon>
        <taxon>Embryophyta</taxon>
        <taxon>Tracheophyta</taxon>
        <taxon>Spermatophyta</taxon>
        <taxon>Magnoliopsida</taxon>
        <taxon>eudicotyledons</taxon>
        <taxon>Gunneridae</taxon>
        <taxon>Pentapetalae</taxon>
        <taxon>rosids</taxon>
        <taxon>fabids</taxon>
        <taxon>Fabales</taxon>
        <taxon>Fabaceae</taxon>
        <taxon>Papilionoideae</taxon>
        <taxon>50 kb inversion clade</taxon>
        <taxon>NPAAA clade</taxon>
        <taxon>Hologalegina</taxon>
        <taxon>IRL clade</taxon>
        <taxon>Trifolieae</taxon>
        <taxon>Trifolium</taxon>
    </lineage>
</organism>
<evidence type="ECO:0000313" key="3">
    <source>
        <dbReference type="EMBL" id="PNX65368.1"/>
    </source>
</evidence>
<dbReference type="Proteomes" id="UP000236291">
    <property type="component" value="Unassembled WGS sequence"/>
</dbReference>
<feature type="region of interest" description="Disordered" evidence="1">
    <location>
        <begin position="161"/>
        <end position="190"/>
    </location>
</feature>